<feature type="transmembrane region" description="Helical" evidence="6">
    <location>
        <begin position="343"/>
        <end position="361"/>
    </location>
</feature>
<feature type="transmembrane region" description="Helical" evidence="6">
    <location>
        <begin position="218"/>
        <end position="238"/>
    </location>
</feature>
<evidence type="ECO:0000256" key="6">
    <source>
        <dbReference type="SAM" id="Phobius"/>
    </source>
</evidence>
<comment type="subcellular location">
    <subcellularLocation>
        <location evidence="1">Membrane</location>
        <topology evidence="1">Multi-pass membrane protein</topology>
    </subcellularLocation>
</comment>
<feature type="compositionally biased region" description="Low complexity" evidence="5">
    <location>
        <begin position="283"/>
        <end position="295"/>
    </location>
</feature>
<name>A0A8T9B4D3_9HELO</name>
<reference evidence="7 8" key="1">
    <citation type="submission" date="2018-05" db="EMBL/GenBank/DDBJ databases">
        <title>Whole genome sequencing for identification of molecular markers to develop diagnostic detection tools for the regulated plant pathogen Lachnellula willkommii.</title>
        <authorList>
            <person name="Giroux E."/>
            <person name="Bilodeau G."/>
        </authorList>
    </citation>
    <scope>NUCLEOTIDE SEQUENCE [LARGE SCALE GENOMIC DNA]</scope>
    <source>
        <strain evidence="7 8">CBS 203.66</strain>
    </source>
</reference>
<evidence type="ECO:0000256" key="4">
    <source>
        <dbReference type="ARBA" id="ARBA00023136"/>
    </source>
</evidence>
<gene>
    <name evidence="7" type="primary">ustT_0</name>
    <name evidence="7" type="ORF">LARI1_G006702</name>
</gene>
<feature type="transmembrane region" description="Helical" evidence="6">
    <location>
        <begin position="244"/>
        <end position="265"/>
    </location>
</feature>
<sequence length="490" mass="53566">QLRWDSLHMAQDNETGNEANEIRPLLSPPTEVQDGPSKSPAPSHRTRCTWPWKYVVLLCIGLAVISDIGEYLFFAPRVRLFESVVCTRFYLQNEPSLVKGDGSVPERFCKVNPVQDEVALVLGWQLFFDSIPGILLPIPYGYIADKHGRKWILFLALSGYTLSWVWTLVSTGVLNLPLQYVWLSSLFYLVGGGPTTGTTLLTTMVADVVPPELRSTVFFYRFCTDLIAECLVPPITSLLMSRNIWIPLIAAVVFQGLGTMTVLLLPETLPTAIPNAIPEHPGEASSISSMATSTSETDDEPMTDETWKGWGRKIGESFEFVTRDAAVVALAGLILSLRAAVNIALYTIILPYIATLALWRTSPASKDLCIAKASILFMVLGAFILFSSATPALMIIGLIVYTLGTGFAPIVRSLVTSLVESHHASKTSDIGRLYALIGVMEGIGNLVAGPGMAWAFRLGMSLGRMWLGMPFGFAAILFALVSVIVFKIRV</sequence>
<dbReference type="Proteomes" id="UP000469559">
    <property type="component" value="Unassembled WGS sequence"/>
</dbReference>
<keyword evidence="2 6" id="KW-0812">Transmembrane</keyword>
<keyword evidence="3 6" id="KW-1133">Transmembrane helix</keyword>
<dbReference type="InterPro" id="IPR011701">
    <property type="entry name" value="MFS"/>
</dbReference>
<dbReference type="GO" id="GO:0022857">
    <property type="term" value="F:transmembrane transporter activity"/>
    <property type="evidence" value="ECO:0007669"/>
    <property type="project" value="InterPro"/>
</dbReference>
<feature type="region of interest" description="Disordered" evidence="5">
    <location>
        <begin position="279"/>
        <end position="306"/>
    </location>
</feature>
<organism evidence="7 8">
    <name type="scientific">Lachnellula arida</name>
    <dbReference type="NCBI Taxonomy" id="1316785"/>
    <lineage>
        <taxon>Eukaryota</taxon>
        <taxon>Fungi</taxon>
        <taxon>Dikarya</taxon>
        <taxon>Ascomycota</taxon>
        <taxon>Pezizomycotina</taxon>
        <taxon>Leotiomycetes</taxon>
        <taxon>Helotiales</taxon>
        <taxon>Lachnaceae</taxon>
        <taxon>Lachnellula</taxon>
    </lineage>
</organism>
<comment type="caution">
    <text evidence="7">The sequence shown here is derived from an EMBL/GenBank/DDBJ whole genome shotgun (WGS) entry which is preliminary data.</text>
</comment>
<dbReference type="AlphaFoldDB" id="A0A8T9B4D3"/>
<keyword evidence="4 6" id="KW-0472">Membrane</keyword>
<feature type="transmembrane region" description="Helical" evidence="6">
    <location>
        <begin position="465"/>
        <end position="486"/>
    </location>
</feature>
<dbReference type="Pfam" id="PF07690">
    <property type="entry name" value="MFS_1"/>
    <property type="match status" value="1"/>
</dbReference>
<dbReference type="Gene3D" id="1.20.1250.20">
    <property type="entry name" value="MFS general substrate transporter like domains"/>
    <property type="match status" value="1"/>
</dbReference>
<proteinExistence type="predicted"/>
<evidence type="ECO:0000256" key="3">
    <source>
        <dbReference type="ARBA" id="ARBA00022989"/>
    </source>
</evidence>
<feature type="region of interest" description="Disordered" evidence="5">
    <location>
        <begin position="1"/>
        <end position="45"/>
    </location>
</feature>
<evidence type="ECO:0000256" key="2">
    <source>
        <dbReference type="ARBA" id="ARBA00022692"/>
    </source>
</evidence>
<dbReference type="GO" id="GO:0016020">
    <property type="term" value="C:membrane"/>
    <property type="evidence" value="ECO:0007669"/>
    <property type="project" value="UniProtKB-SubCell"/>
</dbReference>
<evidence type="ECO:0000313" key="7">
    <source>
        <dbReference type="EMBL" id="TVY14577.1"/>
    </source>
</evidence>
<feature type="transmembrane region" description="Helical" evidence="6">
    <location>
        <begin position="54"/>
        <end position="74"/>
    </location>
</feature>
<feature type="transmembrane region" description="Helical" evidence="6">
    <location>
        <begin position="433"/>
        <end position="453"/>
    </location>
</feature>
<keyword evidence="8" id="KW-1185">Reference proteome</keyword>
<evidence type="ECO:0000313" key="8">
    <source>
        <dbReference type="Proteomes" id="UP000469559"/>
    </source>
</evidence>
<evidence type="ECO:0000256" key="1">
    <source>
        <dbReference type="ARBA" id="ARBA00004141"/>
    </source>
</evidence>
<dbReference type="PANTHER" id="PTHR23507">
    <property type="entry name" value="ZGC:174356"/>
    <property type="match status" value="1"/>
</dbReference>
<dbReference type="OrthoDB" id="194139at2759"/>
<feature type="transmembrane region" description="Helical" evidence="6">
    <location>
        <begin position="368"/>
        <end position="386"/>
    </location>
</feature>
<dbReference type="PANTHER" id="PTHR23507:SF1">
    <property type="entry name" value="FI18259P1-RELATED"/>
    <property type="match status" value="1"/>
</dbReference>
<dbReference type="EMBL" id="QGMF01000656">
    <property type="protein sequence ID" value="TVY14577.1"/>
    <property type="molecule type" value="Genomic_DNA"/>
</dbReference>
<evidence type="ECO:0000256" key="5">
    <source>
        <dbReference type="SAM" id="MobiDB-lite"/>
    </source>
</evidence>
<dbReference type="InterPro" id="IPR036259">
    <property type="entry name" value="MFS_trans_sf"/>
</dbReference>
<feature type="transmembrane region" description="Helical" evidence="6">
    <location>
        <begin position="392"/>
        <end position="412"/>
    </location>
</feature>
<accession>A0A8T9B4D3</accession>
<feature type="non-terminal residue" evidence="7">
    <location>
        <position position="1"/>
    </location>
</feature>
<feature type="transmembrane region" description="Helical" evidence="6">
    <location>
        <begin position="186"/>
        <end position="206"/>
    </location>
</feature>
<protein>
    <submittedName>
        <fullName evidence="7">Efflux pump ustT</fullName>
    </submittedName>
</protein>
<dbReference type="SUPFAM" id="SSF103473">
    <property type="entry name" value="MFS general substrate transporter"/>
    <property type="match status" value="1"/>
</dbReference>
<feature type="transmembrane region" description="Helical" evidence="6">
    <location>
        <begin position="151"/>
        <end position="174"/>
    </location>
</feature>